<proteinExistence type="predicted"/>
<organism evidence="1 2">
    <name type="scientific">Corynebacterium stationis</name>
    <dbReference type="NCBI Taxonomy" id="1705"/>
    <lineage>
        <taxon>Bacteria</taxon>
        <taxon>Bacillati</taxon>
        <taxon>Actinomycetota</taxon>
        <taxon>Actinomycetes</taxon>
        <taxon>Mycobacteriales</taxon>
        <taxon>Corynebacteriaceae</taxon>
        <taxon>Corynebacterium</taxon>
    </lineage>
</organism>
<sequence length="55" mass="6010">MTGPIPHDPRALPITPEELNQSIEEVLSQPVADLAAEAEQLNQAHELLRAALQEN</sequence>
<dbReference type="RefSeq" id="WP_168970107.1">
    <property type="nucleotide sequence ID" value="NZ_CAJFGC010000119.1"/>
</dbReference>
<gene>
    <name evidence="1" type="ORF">HF853_09430</name>
</gene>
<evidence type="ECO:0000313" key="2">
    <source>
        <dbReference type="Proteomes" id="UP000544551"/>
    </source>
</evidence>
<dbReference type="EMBL" id="JABAFZ010000008">
    <property type="protein sequence ID" value="NME89881.1"/>
    <property type="molecule type" value="Genomic_DNA"/>
</dbReference>
<reference evidence="1 2" key="1">
    <citation type="submission" date="2020-04" db="EMBL/GenBank/DDBJ databases">
        <authorList>
            <person name="Hitch T.C.A."/>
            <person name="Wylensek D."/>
            <person name="Clavel T."/>
        </authorList>
    </citation>
    <scope>NUCLEOTIDE SEQUENCE [LARGE SCALE GENOMIC DNA]</scope>
    <source>
        <strain evidence="1 2">BL-383-APC-3D</strain>
    </source>
</reference>
<dbReference type="AlphaFoldDB" id="A0AB36CN48"/>
<accession>A0AB36CN48</accession>
<evidence type="ECO:0000313" key="1">
    <source>
        <dbReference type="EMBL" id="NME89881.1"/>
    </source>
</evidence>
<comment type="caution">
    <text evidence="1">The sequence shown here is derived from an EMBL/GenBank/DDBJ whole genome shotgun (WGS) entry which is preliminary data.</text>
</comment>
<dbReference type="Proteomes" id="UP000544551">
    <property type="component" value="Unassembled WGS sequence"/>
</dbReference>
<name>A0AB36CN48_9CORY</name>
<protein>
    <submittedName>
        <fullName evidence="1">Uncharacterized protein</fullName>
    </submittedName>
</protein>